<evidence type="ECO:0000256" key="1">
    <source>
        <dbReference type="SAM" id="MobiDB-lite"/>
    </source>
</evidence>
<feature type="transmembrane region" description="Helical" evidence="2">
    <location>
        <begin position="149"/>
        <end position="168"/>
    </location>
</feature>
<comment type="caution">
    <text evidence="3">The sequence shown here is derived from an EMBL/GenBank/DDBJ whole genome shotgun (WGS) entry which is preliminary data.</text>
</comment>
<evidence type="ECO:0000313" key="4">
    <source>
        <dbReference type="Proteomes" id="UP000823388"/>
    </source>
</evidence>
<name>A0A8T0TMV7_PANVG</name>
<accession>A0A8T0TMV7</accession>
<dbReference type="Proteomes" id="UP000823388">
    <property type="component" value="Chromosome 4K"/>
</dbReference>
<organism evidence="3 4">
    <name type="scientific">Panicum virgatum</name>
    <name type="common">Blackwell switchgrass</name>
    <dbReference type="NCBI Taxonomy" id="38727"/>
    <lineage>
        <taxon>Eukaryota</taxon>
        <taxon>Viridiplantae</taxon>
        <taxon>Streptophyta</taxon>
        <taxon>Embryophyta</taxon>
        <taxon>Tracheophyta</taxon>
        <taxon>Spermatophyta</taxon>
        <taxon>Magnoliopsida</taxon>
        <taxon>Liliopsida</taxon>
        <taxon>Poales</taxon>
        <taxon>Poaceae</taxon>
        <taxon>PACMAD clade</taxon>
        <taxon>Panicoideae</taxon>
        <taxon>Panicodae</taxon>
        <taxon>Paniceae</taxon>
        <taxon>Panicinae</taxon>
        <taxon>Panicum</taxon>
        <taxon>Panicum sect. Hiantes</taxon>
    </lineage>
</organism>
<sequence>MSHYAESGRGGRARSRLQGRLESARSDRIAADHADPVGELSGFPQIPCPECGQARVIEGRTKKVGVNHGHLFFKYARNGYLKLCGFYTFEKAYFQKLKDVGIIMVRPATPNWEDENVEEEESSVHCPNGEKNRIELEQKMESLIRKMDMFFVCVVCVLVGSVFMYAVMK</sequence>
<keyword evidence="2" id="KW-1133">Transmembrane helix</keyword>
<feature type="region of interest" description="Disordered" evidence="1">
    <location>
        <begin position="1"/>
        <end position="25"/>
    </location>
</feature>
<keyword evidence="2" id="KW-0812">Transmembrane</keyword>
<keyword evidence="4" id="KW-1185">Reference proteome</keyword>
<dbReference type="EMBL" id="CM029043">
    <property type="protein sequence ID" value="KAG2611008.1"/>
    <property type="molecule type" value="Genomic_DNA"/>
</dbReference>
<reference evidence="3" key="1">
    <citation type="submission" date="2020-05" db="EMBL/GenBank/DDBJ databases">
        <title>WGS assembly of Panicum virgatum.</title>
        <authorList>
            <person name="Lovell J.T."/>
            <person name="Jenkins J."/>
            <person name="Shu S."/>
            <person name="Juenger T.E."/>
            <person name="Schmutz J."/>
        </authorList>
    </citation>
    <scope>NUCLEOTIDE SEQUENCE</scope>
    <source>
        <strain evidence="3">AP13</strain>
    </source>
</reference>
<protein>
    <submittedName>
        <fullName evidence="3">Uncharacterized protein</fullName>
    </submittedName>
</protein>
<keyword evidence="2" id="KW-0472">Membrane</keyword>
<dbReference type="AlphaFoldDB" id="A0A8T0TMV7"/>
<proteinExistence type="predicted"/>
<evidence type="ECO:0000313" key="3">
    <source>
        <dbReference type="EMBL" id="KAG2611008.1"/>
    </source>
</evidence>
<gene>
    <name evidence="3" type="ORF">PVAP13_4KG118400</name>
</gene>
<evidence type="ECO:0000256" key="2">
    <source>
        <dbReference type="SAM" id="Phobius"/>
    </source>
</evidence>